<dbReference type="FunFam" id="3.20.20.60:FF:000003">
    <property type="entry name" value="3-methyl-2-oxobutanoate hydroxymethyltransferase"/>
    <property type="match status" value="1"/>
</dbReference>
<dbReference type="UniPathway" id="UPA00028">
    <property type="reaction ID" value="UER00003"/>
</dbReference>
<dbReference type="PIRSF" id="PIRSF000388">
    <property type="entry name" value="Pantoate_hydroxy_MeTrfase"/>
    <property type="match status" value="1"/>
</dbReference>
<comment type="cofactor">
    <cofactor evidence="8 11">
        <name>Mg(2+)</name>
        <dbReference type="ChEBI" id="CHEBI:18420"/>
    </cofactor>
    <text evidence="8 11">Binds 1 Mg(2+) ion per subunit.</text>
</comment>
<feature type="binding site" evidence="8 10">
    <location>
        <position position="81"/>
    </location>
    <ligand>
        <name>3-methyl-2-oxobutanoate</name>
        <dbReference type="ChEBI" id="CHEBI:11851"/>
    </ligand>
</feature>
<comment type="caution">
    <text evidence="12">The sequence shown here is derived from an EMBL/GenBank/DDBJ whole genome shotgun (WGS) entry which is preliminary data.</text>
</comment>
<dbReference type="NCBIfam" id="NF001452">
    <property type="entry name" value="PRK00311.1"/>
    <property type="match status" value="1"/>
</dbReference>
<dbReference type="OrthoDB" id="9781789at2"/>
<dbReference type="GO" id="GO:0003864">
    <property type="term" value="F:3-methyl-2-oxobutanoate hydroxymethyltransferase activity"/>
    <property type="evidence" value="ECO:0007669"/>
    <property type="project" value="UniProtKB-UniRule"/>
</dbReference>
<dbReference type="InterPro" id="IPR015813">
    <property type="entry name" value="Pyrv/PenolPyrv_kinase-like_dom"/>
</dbReference>
<keyword evidence="8 11" id="KW-0460">Magnesium</keyword>
<dbReference type="AlphaFoldDB" id="A0A0A2T5C7"/>
<dbReference type="STRING" id="1498499.EP47_10530"/>
<keyword evidence="12" id="KW-0489">Methyltransferase</keyword>
<dbReference type="PANTHER" id="PTHR20881:SF0">
    <property type="entry name" value="3-METHYL-2-OXOBUTANOATE HYDROXYMETHYLTRANSFERASE"/>
    <property type="match status" value="1"/>
</dbReference>
<keyword evidence="6 8" id="KW-0479">Metal-binding</keyword>
<keyword evidence="5 8" id="KW-0808">Transferase</keyword>
<evidence type="ECO:0000256" key="11">
    <source>
        <dbReference type="PIRSR" id="PIRSR000388-3"/>
    </source>
</evidence>
<keyword evidence="8" id="KW-0963">Cytoplasm</keyword>
<dbReference type="Pfam" id="PF02548">
    <property type="entry name" value="Pantoate_transf"/>
    <property type="match status" value="1"/>
</dbReference>
<dbReference type="InterPro" id="IPR003700">
    <property type="entry name" value="Pantoate_hydroxy_MeTrfase"/>
</dbReference>
<dbReference type="Proteomes" id="UP000054422">
    <property type="component" value="Unassembled WGS sequence"/>
</dbReference>
<evidence type="ECO:0000256" key="8">
    <source>
        <dbReference type="HAMAP-Rule" id="MF_00156"/>
    </source>
</evidence>
<feature type="binding site" evidence="8 11">
    <location>
        <position position="42"/>
    </location>
    <ligand>
        <name>Mg(2+)</name>
        <dbReference type="ChEBI" id="CHEBI:18420"/>
    </ligand>
</feature>
<evidence type="ECO:0000313" key="13">
    <source>
        <dbReference type="Proteomes" id="UP000054422"/>
    </source>
</evidence>
<evidence type="ECO:0000256" key="10">
    <source>
        <dbReference type="PIRSR" id="PIRSR000388-2"/>
    </source>
</evidence>
<dbReference type="GO" id="GO:0008168">
    <property type="term" value="F:methyltransferase activity"/>
    <property type="evidence" value="ECO:0007669"/>
    <property type="project" value="UniProtKB-KW"/>
</dbReference>
<evidence type="ECO:0000256" key="5">
    <source>
        <dbReference type="ARBA" id="ARBA00022679"/>
    </source>
</evidence>
<comment type="subunit">
    <text evidence="3 8">Homodecamer; pentamer of dimers.</text>
</comment>
<proteinExistence type="inferred from homology"/>
<dbReference type="SUPFAM" id="SSF51621">
    <property type="entry name" value="Phosphoenolpyruvate/pyruvate domain"/>
    <property type="match status" value="1"/>
</dbReference>
<evidence type="ECO:0000256" key="3">
    <source>
        <dbReference type="ARBA" id="ARBA00011424"/>
    </source>
</evidence>
<evidence type="ECO:0000256" key="7">
    <source>
        <dbReference type="ARBA" id="ARBA00056497"/>
    </source>
</evidence>
<dbReference type="EC" id="2.1.2.11" evidence="8"/>
<evidence type="ECO:0000256" key="9">
    <source>
        <dbReference type="PIRSR" id="PIRSR000388-1"/>
    </source>
</evidence>
<reference evidence="12 13" key="1">
    <citation type="submission" date="2014-05" db="EMBL/GenBank/DDBJ databases">
        <authorList>
            <person name="Rizzardi K."/>
            <person name="Winiecka-Krusnell J."/>
            <person name="Ramliden M."/>
            <person name="Alm E."/>
            <person name="Andersson S."/>
            <person name="Byfors S."/>
        </authorList>
    </citation>
    <scope>NUCLEOTIDE SEQUENCE [LARGE SCALE GENOMIC DNA]</scope>
    <source>
        <strain evidence="12 13">LEGN</strain>
    </source>
</reference>
<feature type="binding site" evidence="8 11">
    <location>
        <position position="112"/>
    </location>
    <ligand>
        <name>Mg(2+)</name>
        <dbReference type="ChEBI" id="CHEBI:18420"/>
    </ligand>
</feature>
<evidence type="ECO:0000256" key="1">
    <source>
        <dbReference type="ARBA" id="ARBA00005033"/>
    </source>
</evidence>
<dbReference type="GO" id="GO:0000287">
    <property type="term" value="F:magnesium ion binding"/>
    <property type="evidence" value="ECO:0007669"/>
    <property type="project" value="TreeGrafter"/>
</dbReference>
<gene>
    <name evidence="8" type="primary">panB</name>
    <name evidence="12" type="ORF">EP47_10530</name>
</gene>
<feature type="binding site" evidence="8 10">
    <location>
        <begin position="42"/>
        <end position="43"/>
    </location>
    <ligand>
        <name>3-methyl-2-oxobutanoate</name>
        <dbReference type="ChEBI" id="CHEBI:11851"/>
    </ligand>
</feature>
<dbReference type="CDD" id="cd06557">
    <property type="entry name" value="KPHMT-like"/>
    <property type="match status" value="1"/>
</dbReference>
<feature type="active site" description="Proton acceptor" evidence="8 9">
    <location>
        <position position="180"/>
    </location>
</feature>
<evidence type="ECO:0000256" key="2">
    <source>
        <dbReference type="ARBA" id="ARBA00008676"/>
    </source>
</evidence>
<dbReference type="GO" id="GO:0015940">
    <property type="term" value="P:pantothenate biosynthetic process"/>
    <property type="evidence" value="ECO:0007669"/>
    <property type="project" value="UniProtKB-UniRule"/>
</dbReference>
<keyword evidence="4 8" id="KW-0566">Pantothenate biosynthesis</keyword>
<dbReference type="GO" id="GO:0005737">
    <property type="term" value="C:cytoplasm"/>
    <property type="evidence" value="ECO:0007669"/>
    <property type="project" value="UniProtKB-SubCell"/>
</dbReference>
<dbReference type="PANTHER" id="PTHR20881">
    <property type="entry name" value="3-METHYL-2-OXOBUTANOATE HYDROXYMETHYLTRANSFERASE"/>
    <property type="match status" value="1"/>
</dbReference>
<dbReference type="InterPro" id="IPR040442">
    <property type="entry name" value="Pyrv_kinase-like_dom_sf"/>
</dbReference>
<evidence type="ECO:0000256" key="6">
    <source>
        <dbReference type="ARBA" id="ARBA00022723"/>
    </source>
</evidence>
<dbReference type="RefSeq" id="WP_035890749.1">
    <property type="nucleotide sequence ID" value="NZ_JNCF01000050.1"/>
</dbReference>
<protein>
    <recommendedName>
        <fullName evidence="8">3-methyl-2-oxobutanoate hydroxymethyltransferase</fullName>
        <ecNumber evidence="8">2.1.2.11</ecNumber>
    </recommendedName>
    <alternativeName>
        <fullName evidence="8">Ketopantoate hydroxymethyltransferase</fullName>
        <shortName evidence="8">KPHMT</shortName>
    </alternativeName>
</protein>
<dbReference type="NCBIfam" id="TIGR00222">
    <property type="entry name" value="panB"/>
    <property type="match status" value="1"/>
</dbReference>
<evidence type="ECO:0000313" key="12">
    <source>
        <dbReference type="EMBL" id="KGP62643.1"/>
    </source>
</evidence>
<evidence type="ECO:0000256" key="4">
    <source>
        <dbReference type="ARBA" id="ARBA00022655"/>
    </source>
</evidence>
<accession>A0A0A2T5C7</accession>
<organism evidence="12 13">
    <name type="scientific">Legionella norrlandica</name>
    <dbReference type="NCBI Taxonomy" id="1498499"/>
    <lineage>
        <taxon>Bacteria</taxon>
        <taxon>Pseudomonadati</taxon>
        <taxon>Pseudomonadota</taxon>
        <taxon>Gammaproteobacteria</taxon>
        <taxon>Legionellales</taxon>
        <taxon>Legionellaceae</taxon>
        <taxon>Legionella</taxon>
    </lineage>
</organism>
<comment type="similarity">
    <text evidence="2 8">Belongs to the PanB family.</text>
</comment>
<dbReference type="HAMAP" id="MF_00156">
    <property type="entry name" value="PanB"/>
    <property type="match status" value="1"/>
</dbReference>
<comment type="pathway">
    <text evidence="1 8">Cofactor biosynthesis; (R)-pantothenate biosynthesis; (R)-pantoate from 3-methyl-2-oxobutanoate: step 1/2.</text>
</comment>
<keyword evidence="13" id="KW-1185">Reference proteome</keyword>
<comment type="function">
    <text evidence="7 8">Catalyzes the reversible reaction in which hydroxymethyl group from 5,10-methylenetetrahydrofolate is transferred onto alpha-ketoisovalerate to form ketopantoate.</text>
</comment>
<dbReference type="Gene3D" id="3.20.20.60">
    <property type="entry name" value="Phosphoenolpyruvate-binding domains"/>
    <property type="match status" value="1"/>
</dbReference>
<comment type="subcellular location">
    <subcellularLocation>
        <location evidence="8">Cytoplasm</location>
    </subcellularLocation>
</comment>
<sequence>MKIQDFKRKKQEHSKISMVTCYDYPSSCIVAESNIDCVLVGDSVAMVIHGHSTTIMATIEMMELHTQAVARGLSKQFLVTDLPFLAHKLSQSHTVENVKRLLQAGAQAVKIEGADQETCQTISHLVNAGIPIMGHIGLTPQSIHQLGGYKVQGKNDEQAEILLNQALALEQAGCFAIVIECVPQNLAKIITNSLTIPTIGIGAGSGTDGQVLVWHDMLGLQTSFNPKFVKKFFRAKDHFVEALNTYAQQVQQMHFPTDEYAF</sequence>
<comment type="catalytic activity">
    <reaction evidence="8">
        <text>(6R)-5,10-methylene-5,6,7,8-tetrahydrofolate + 3-methyl-2-oxobutanoate + H2O = 2-dehydropantoate + (6S)-5,6,7,8-tetrahydrofolate</text>
        <dbReference type="Rhea" id="RHEA:11824"/>
        <dbReference type="ChEBI" id="CHEBI:11561"/>
        <dbReference type="ChEBI" id="CHEBI:11851"/>
        <dbReference type="ChEBI" id="CHEBI:15377"/>
        <dbReference type="ChEBI" id="CHEBI:15636"/>
        <dbReference type="ChEBI" id="CHEBI:57453"/>
        <dbReference type="EC" id="2.1.2.11"/>
    </reaction>
</comment>
<name>A0A0A2T5C7_9GAMM</name>
<dbReference type="EMBL" id="JNCF01000050">
    <property type="protein sequence ID" value="KGP62643.1"/>
    <property type="molecule type" value="Genomic_DNA"/>
</dbReference>
<feature type="binding site" evidence="8 11">
    <location>
        <position position="81"/>
    </location>
    <ligand>
        <name>Mg(2+)</name>
        <dbReference type="ChEBI" id="CHEBI:18420"/>
    </ligand>
</feature>
<dbReference type="GO" id="GO:0032259">
    <property type="term" value="P:methylation"/>
    <property type="evidence" value="ECO:0007669"/>
    <property type="project" value="UniProtKB-KW"/>
</dbReference>
<feature type="binding site" evidence="8 10">
    <location>
        <position position="110"/>
    </location>
    <ligand>
        <name>3-methyl-2-oxobutanoate</name>
        <dbReference type="ChEBI" id="CHEBI:11851"/>
    </ligand>
</feature>